<feature type="domain" description="Phosphatidic acid phosphatase type 2/haloperoxidase" evidence="2">
    <location>
        <begin position="105"/>
        <end position="215"/>
    </location>
</feature>
<evidence type="ECO:0000259" key="2">
    <source>
        <dbReference type="SMART" id="SM00014"/>
    </source>
</evidence>
<proteinExistence type="predicted"/>
<organism evidence="3 4">
    <name type="scientific">Jeotgalibaca ciconiae</name>
    <dbReference type="NCBI Taxonomy" id="2496265"/>
    <lineage>
        <taxon>Bacteria</taxon>
        <taxon>Bacillati</taxon>
        <taxon>Bacillota</taxon>
        <taxon>Bacilli</taxon>
        <taxon>Lactobacillales</taxon>
        <taxon>Carnobacteriaceae</taxon>
        <taxon>Jeotgalibaca</taxon>
    </lineage>
</organism>
<dbReference type="AlphaFoldDB" id="A0A3Q9BJA4"/>
<protein>
    <submittedName>
        <fullName evidence="3">Phosphatase PAP2 family protein</fullName>
    </submittedName>
</protein>
<dbReference type="InterPro" id="IPR036938">
    <property type="entry name" value="PAP2/HPO_sf"/>
</dbReference>
<dbReference type="SUPFAM" id="SSF48317">
    <property type="entry name" value="Acid phosphatase/Vanadium-dependent haloperoxidase"/>
    <property type="match status" value="1"/>
</dbReference>
<evidence type="ECO:0000313" key="3">
    <source>
        <dbReference type="EMBL" id="AZP03696.1"/>
    </source>
</evidence>
<keyword evidence="1" id="KW-1133">Transmembrane helix</keyword>
<feature type="transmembrane region" description="Helical" evidence="1">
    <location>
        <begin position="105"/>
        <end position="125"/>
    </location>
</feature>
<name>A0A3Q9BJA4_9LACT</name>
<feature type="transmembrane region" description="Helical" evidence="1">
    <location>
        <begin position="200"/>
        <end position="218"/>
    </location>
</feature>
<dbReference type="Proteomes" id="UP000273326">
    <property type="component" value="Chromosome"/>
</dbReference>
<feature type="transmembrane region" description="Helical" evidence="1">
    <location>
        <begin position="81"/>
        <end position="98"/>
    </location>
</feature>
<keyword evidence="1" id="KW-0812">Transmembrane</keyword>
<keyword evidence="1" id="KW-0472">Membrane</keyword>
<evidence type="ECO:0000256" key="1">
    <source>
        <dbReference type="SAM" id="Phobius"/>
    </source>
</evidence>
<accession>A0A3Q9BJA4</accession>
<gene>
    <name evidence="3" type="ORF">EJN90_02860</name>
</gene>
<dbReference type="KEGG" id="jeh:EJN90_02860"/>
<dbReference type="EMBL" id="CP034465">
    <property type="protein sequence ID" value="AZP03696.1"/>
    <property type="molecule type" value="Genomic_DNA"/>
</dbReference>
<sequence>MSIKRNNHIINFSKGYLIIGIICSLIFGITCFLIQTNFQPLINMEQSLMESFQKTFNYPQMNYDGEFLQTFMTFSATLGNPIAYIIITATFALVLFINKFKDLSLWFLGVISTGGLLGAVMKRIFQRPRPMGHLIQDKGFSFPSGHAIGSTLFFLTILLVFIPLIKNKGIRICISMLSIGLWAAILFSRLYFNAHYLGDLIAGISFASFWVLAGLYVYNVTSKEKSAK</sequence>
<dbReference type="OrthoDB" id="9789113at2"/>
<feature type="transmembrane region" description="Helical" evidence="1">
    <location>
        <begin position="172"/>
        <end position="194"/>
    </location>
</feature>
<keyword evidence="4" id="KW-1185">Reference proteome</keyword>
<evidence type="ECO:0000313" key="4">
    <source>
        <dbReference type="Proteomes" id="UP000273326"/>
    </source>
</evidence>
<dbReference type="Pfam" id="PF01569">
    <property type="entry name" value="PAP2"/>
    <property type="match status" value="1"/>
</dbReference>
<dbReference type="PANTHER" id="PTHR14969:SF13">
    <property type="entry name" value="AT30094P"/>
    <property type="match status" value="1"/>
</dbReference>
<dbReference type="InterPro" id="IPR000326">
    <property type="entry name" value="PAP2/HPO"/>
</dbReference>
<dbReference type="CDD" id="cd03392">
    <property type="entry name" value="PAP2_like_2"/>
    <property type="match status" value="1"/>
</dbReference>
<dbReference type="RefSeq" id="WP_126108786.1">
    <property type="nucleotide sequence ID" value="NZ_CP034465.1"/>
</dbReference>
<dbReference type="SMART" id="SM00014">
    <property type="entry name" value="acidPPc"/>
    <property type="match status" value="1"/>
</dbReference>
<dbReference type="PANTHER" id="PTHR14969">
    <property type="entry name" value="SPHINGOSINE-1-PHOSPHATE PHOSPHOHYDROLASE"/>
    <property type="match status" value="1"/>
</dbReference>
<dbReference type="Gene3D" id="1.20.144.10">
    <property type="entry name" value="Phosphatidic acid phosphatase type 2/haloperoxidase"/>
    <property type="match status" value="2"/>
</dbReference>
<feature type="transmembrane region" description="Helical" evidence="1">
    <location>
        <begin position="12"/>
        <end position="35"/>
    </location>
</feature>
<feature type="transmembrane region" description="Helical" evidence="1">
    <location>
        <begin position="145"/>
        <end position="165"/>
    </location>
</feature>
<reference evidence="4" key="1">
    <citation type="submission" date="2018-12" db="EMBL/GenBank/DDBJ databases">
        <title>Complete genome sequencing of Jeotgalibaca sp. H21T32.</title>
        <authorList>
            <person name="Bae J.-W."/>
            <person name="Lee S.-Y."/>
        </authorList>
    </citation>
    <scope>NUCLEOTIDE SEQUENCE [LARGE SCALE GENOMIC DNA]</scope>
    <source>
        <strain evidence="4">H21T32</strain>
    </source>
</reference>